<dbReference type="Pfam" id="PF24883">
    <property type="entry name" value="NPHP3_N"/>
    <property type="match status" value="1"/>
</dbReference>
<feature type="repeat" description="ANK" evidence="3">
    <location>
        <begin position="786"/>
        <end position="818"/>
    </location>
</feature>
<keyword evidence="2 3" id="KW-0040">ANK repeat</keyword>
<organism evidence="5 6">
    <name type="scientific">Pleurostoma richardsiae</name>
    <dbReference type="NCBI Taxonomy" id="41990"/>
    <lineage>
        <taxon>Eukaryota</taxon>
        <taxon>Fungi</taxon>
        <taxon>Dikarya</taxon>
        <taxon>Ascomycota</taxon>
        <taxon>Pezizomycotina</taxon>
        <taxon>Sordariomycetes</taxon>
        <taxon>Sordariomycetidae</taxon>
        <taxon>Calosphaeriales</taxon>
        <taxon>Pleurostomataceae</taxon>
        <taxon>Pleurostoma</taxon>
    </lineage>
</organism>
<dbReference type="SUPFAM" id="SSF48403">
    <property type="entry name" value="Ankyrin repeat"/>
    <property type="match status" value="3"/>
</dbReference>
<accession>A0AA38VQ35</accession>
<dbReference type="Proteomes" id="UP001174694">
    <property type="component" value="Unassembled WGS sequence"/>
</dbReference>
<evidence type="ECO:0000256" key="2">
    <source>
        <dbReference type="ARBA" id="ARBA00023043"/>
    </source>
</evidence>
<feature type="repeat" description="ANK" evidence="3">
    <location>
        <begin position="1204"/>
        <end position="1236"/>
    </location>
</feature>
<evidence type="ECO:0000256" key="1">
    <source>
        <dbReference type="ARBA" id="ARBA00022737"/>
    </source>
</evidence>
<evidence type="ECO:0000313" key="5">
    <source>
        <dbReference type="EMBL" id="KAJ9144492.1"/>
    </source>
</evidence>
<dbReference type="PANTHER" id="PTHR24198">
    <property type="entry name" value="ANKYRIN REPEAT AND PROTEIN KINASE DOMAIN-CONTAINING PROTEIN"/>
    <property type="match status" value="1"/>
</dbReference>
<dbReference type="PROSITE" id="PS50088">
    <property type="entry name" value="ANK_REPEAT"/>
    <property type="match status" value="13"/>
</dbReference>
<evidence type="ECO:0000259" key="4">
    <source>
        <dbReference type="PROSITE" id="PS50837"/>
    </source>
</evidence>
<dbReference type="Gene3D" id="3.40.50.300">
    <property type="entry name" value="P-loop containing nucleotide triphosphate hydrolases"/>
    <property type="match status" value="1"/>
</dbReference>
<dbReference type="InterPro" id="IPR056884">
    <property type="entry name" value="NPHP3-like_N"/>
</dbReference>
<feature type="repeat" description="ANK" evidence="3">
    <location>
        <begin position="655"/>
        <end position="687"/>
    </location>
</feature>
<feature type="repeat" description="ANK" evidence="3">
    <location>
        <begin position="897"/>
        <end position="929"/>
    </location>
</feature>
<dbReference type="EMBL" id="JANBVO010000016">
    <property type="protein sequence ID" value="KAJ9144492.1"/>
    <property type="molecule type" value="Genomic_DNA"/>
</dbReference>
<dbReference type="PANTHER" id="PTHR24198:SF165">
    <property type="entry name" value="ANKYRIN REPEAT-CONTAINING PROTEIN-RELATED"/>
    <property type="match status" value="1"/>
</dbReference>
<feature type="repeat" description="ANK" evidence="3">
    <location>
        <begin position="1170"/>
        <end position="1202"/>
    </location>
</feature>
<evidence type="ECO:0000256" key="3">
    <source>
        <dbReference type="PROSITE-ProRule" id="PRU00023"/>
    </source>
</evidence>
<dbReference type="InterPro" id="IPR036770">
    <property type="entry name" value="Ankyrin_rpt-contain_sf"/>
</dbReference>
<feature type="repeat" description="ANK" evidence="3">
    <location>
        <begin position="1106"/>
        <end position="1138"/>
    </location>
</feature>
<proteinExistence type="predicted"/>
<sequence length="1362" mass="150519">MTGNQYAGIRLEGHSIHGIQLGNNYYSKDEPTCQDLLRDLLLTDPVDDLDKTRRQKGKRIVGTCEWILNRDELTTWSDGDDMRLLWLLGAPGIGKTMISCFLVDKLHREVQEQTSAVLMYYFCDGKDDQRSTAIAIVRGILVQLLRKHPELFGVIKDDYVLKKTSIVSTIDALWRPLLKMLQKANEDKIYILIDALDECERMSRKELLAMLGEIVELPKVRILITARPESDIEGATYCLGQNLRLDSAKINDDLSRFINIRVDELQEQKASFPPKLIEDIRTTLQEKAGGTFLWASLLLKDISQSETSRKARKKLDDLPSDLHDVYKRILENIKDDSNDAMCILQWVAVSRRPMTLRELATVQALATEEWQNSAPRSEDVDEFLDGYKTCGPLLYYDEGTDTINLVHHSAKDYLTGANCSPSRYQVDRDAASLSIVKTCWAYLAMPEFQNGSLVITRDRDLLEERQLSQRILKAYSFLGYATEELLRGVGDKASLLIAFVRQCERLHDLPPLRDFWLHTFAFYGHISGVQILLEKGADPRVTIRQPHDSTYVFLSGATLLHIGAAQRSIETCKMAIEHGVDVNAKMERLGDTALHLATSSGHPDIIRILVKNGANIEEKDASGTTALVQALARMSEDPALVLMEEGADTRATSSHGQTTLLLAAGNGFDRVVERLVARNVAINKLDDMGNSALSEAVKRGRVASVRMLIKAGADLQWKSTNGESLLHLAAWHGDEDVLTPLIKQGLDVNAWSARGTPLHDASSSANKAAVELLLKAGADIAIKDCDGRTALHLAAQGGHEDVVAVLLDAGAGIDTKAEGGLTAMHLAAQDGRYKVTKTLLARGAAVDALDDNGSTALHRAAASPAPLDVLDRVTQKQAETTRLLLSHGAKVDTVNQEGATPLHQAARTNRADIAAILLGSGASNDARDCNGRTPLFTGAAERHGTVCCRLLESGADATTMVEADEETYPKLDELRRLTECWLHVREHRKKINADNPNQGEEEHMADNLSDKIVHRGEGYEEKKAEEEMLRLLFEMAAFTKARDCYLKDVEECFVDACENGYDAVISMLLTKDMERSVWEALGLTHVNEAGRETLDTSLCTKSVPSDGRSALYVAAGEGHDSIVGLLLNHGANVEARYDDFTPLLIAARNGHARVVETLLNVGVNLSQGNQTGAALHWAAKEGHIDVVQVLLAHNADVDDSSGLNGATPLMMAVNRRHMSVAQRLLSAGADVAIKDDSGHTAMYWTLEQEGVPPEAIVSLLIEHGANPTTAARDIVSEMEITLLSWTGELPFRVPGWERRRVLSLLQHNREWLDFSDREDQILLKWAIERDLDDIVALLLDMGARMDVIADELLLMHPEWRDR</sequence>
<evidence type="ECO:0000313" key="6">
    <source>
        <dbReference type="Proteomes" id="UP001174694"/>
    </source>
</evidence>
<feature type="repeat" description="ANK" evidence="3">
    <location>
        <begin position="819"/>
        <end position="851"/>
    </location>
</feature>
<dbReference type="InterPro" id="IPR027417">
    <property type="entry name" value="P-loop_NTPase"/>
</dbReference>
<keyword evidence="6" id="KW-1185">Reference proteome</keyword>
<dbReference type="PROSITE" id="PS50837">
    <property type="entry name" value="NACHT"/>
    <property type="match status" value="1"/>
</dbReference>
<feature type="domain" description="NACHT" evidence="4">
    <location>
        <begin position="83"/>
        <end position="233"/>
    </location>
</feature>
<gene>
    <name evidence="5" type="ORF">NKR23_g5790</name>
</gene>
<name>A0AA38VQ35_9PEZI</name>
<feature type="repeat" description="ANK" evidence="3">
    <location>
        <begin position="1138"/>
        <end position="1170"/>
    </location>
</feature>
<dbReference type="InterPro" id="IPR007111">
    <property type="entry name" value="NACHT_NTPase"/>
</dbReference>
<keyword evidence="1" id="KW-0677">Repeat</keyword>
<dbReference type="SMART" id="SM00248">
    <property type="entry name" value="ANK"/>
    <property type="match status" value="20"/>
</dbReference>
<feature type="repeat" description="ANK" evidence="3">
    <location>
        <begin position="589"/>
        <end position="621"/>
    </location>
</feature>
<dbReference type="PROSITE" id="PS50297">
    <property type="entry name" value="ANK_REP_REGION"/>
    <property type="match status" value="12"/>
</dbReference>
<feature type="repeat" description="ANK" evidence="3">
    <location>
        <begin position="753"/>
        <end position="785"/>
    </location>
</feature>
<dbReference type="InterPro" id="IPR002110">
    <property type="entry name" value="Ankyrin_rpt"/>
</dbReference>
<feature type="repeat" description="ANK" evidence="3">
    <location>
        <begin position="555"/>
        <end position="587"/>
    </location>
</feature>
<reference evidence="5" key="1">
    <citation type="submission" date="2022-07" db="EMBL/GenBank/DDBJ databases">
        <title>Fungi with potential for degradation of polypropylene.</title>
        <authorList>
            <person name="Gostincar C."/>
        </authorList>
    </citation>
    <scope>NUCLEOTIDE SEQUENCE</scope>
    <source>
        <strain evidence="5">EXF-13308</strain>
    </source>
</reference>
<dbReference type="Gene3D" id="1.25.40.20">
    <property type="entry name" value="Ankyrin repeat-containing domain"/>
    <property type="match status" value="6"/>
</dbReference>
<feature type="repeat" description="ANK" evidence="3">
    <location>
        <begin position="688"/>
        <end position="720"/>
    </location>
</feature>
<dbReference type="PRINTS" id="PR01415">
    <property type="entry name" value="ANKYRIN"/>
</dbReference>
<dbReference type="SUPFAM" id="SSF52540">
    <property type="entry name" value="P-loop containing nucleoside triphosphate hydrolases"/>
    <property type="match status" value="1"/>
</dbReference>
<protein>
    <submittedName>
        <fullName evidence="5">NACHT and Ankyrin domain protein</fullName>
    </submittedName>
</protein>
<dbReference type="Pfam" id="PF12796">
    <property type="entry name" value="Ank_2"/>
    <property type="match status" value="7"/>
</dbReference>
<comment type="caution">
    <text evidence="5">The sequence shown here is derived from an EMBL/GenBank/DDBJ whole genome shotgun (WGS) entry which is preliminary data.</text>
</comment>
<feature type="repeat" description="ANK" evidence="3">
    <location>
        <begin position="721"/>
        <end position="753"/>
    </location>
</feature>